<evidence type="ECO:0000256" key="6">
    <source>
        <dbReference type="PIRNR" id="PIRNR000535"/>
    </source>
</evidence>
<keyword evidence="2 6" id="KW-0808">Transferase</keyword>
<keyword evidence="9" id="KW-1185">Reference proteome</keyword>
<dbReference type="Pfam" id="PF00294">
    <property type="entry name" value="PfkB"/>
    <property type="match status" value="1"/>
</dbReference>
<evidence type="ECO:0000256" key="1">
    <source>
        <dbReference type="ARBA" id="ARBA00010688"/>
    </source>
</evidence>
<evidence type="ECO:0000259" key="7">
    <source>
        <dbReference type="Pfam" id="PF00294"/>
    </source>
</evidence>
<protein>
    <recommendedName>
        <fullName evidence="6">Phosphofructokinase</fullName>
    </recommendedName>
</protein>
<comment type="caution">
    <text evidence="8">The sequence shown here is derived from an EMBL/GenBank/DDBJ whole genome shotgun (WGS) entry which is preliminary data.</text>
</comment>
<dbReference type="PIRSF" id="PIRSF000535">
    <property type="entry name" value="1PFK/6PFK/LacC"/>
    <property type="match status" value="1"/>
</dbReference>
<dbReference type="RefSeq" id="WP_051010069.1">
    <property type="nucleotide sequence ID" value="NZ_JANZXA010000010.1"/>
</dbReference>
<dbReference type="NCBIfam" id="TIGR03168">
    <property type="entry name" value="1-PFK"/>
    <property type="match status" value="1"/>
</dbReference>
<evidence type="ECO:0000313" key="9">
    <source>
        <dbReference type="Proteomes" id="UP001165583"/>
    </source>
</evidence>
<proteinExistence type="inferred from homology"/>
<dbReference type="PANTHER" id="PTHR46566:SF2">
    <property type="entry name" value="ATP-DEPENDENT 6-PHOSPHOFRUCTOKINASE ISOZYME 2"/>
    <property type="match status" value="1"/>
</dbReference>
<evidence type="ECO:0000256" key="5">
    <source>
        <dbReference type="ARBA" id="ARBA00022840"/>
    </source>
</evidence>
<gene>
    <name evidence="8" type="ORF">NZK81_15295</name>
</gene>
<dbReference type="PROSITE" id="PS00583">
    <property type="entry name" value="PFKB_KINASES_1"/>
    <property type="match status" value="1"/>
</dbReference>
<dbReference type="Gene3D" id="3.40.1190.20">
    <property type="match status" value="1"/>
</dbReference>
<keyword evidence="5" id="KW-0067">ATP-binding</keyword>
<keyword evidence="3" id="KW-0547">Nucleotide-binding</keyword>
<dbReference type="Proteomes" id="UP001165583">
    <property type="component" value="Unassembled WGS sequence"/>
</dbReference>
<accession>A0ABT2I8I8</accession>
<keyword evidence="4" id="KW-0418">Kinase</keyword>
<name>A0ABT2I8I8_9SPHN</name>
<reference evidence="8" key="1">
    <citation type="submission" date="2022-09" db="EMBL/GenBank/DDBJ databases">
        <title>Novosphingobium sp. Nov., a polycyclic aromatic hydrocarbon-degrading bacterium isolated form mangrove sediments in HongKong.</title>
        <authorList>
            <person name="Hu Z."/>
        </authorList>
    </citation>
    <scope>NUCLEOTIDE SEQUENCE</scope>
    <source>
        <strain evidence="8">HK4-1</strain>
    </source>
</reference>
<evidence type="ECO:0000256" key="3">
    <source>
        <dbReference type="ARBA" id="ARBA00022741"/>
    </source>
</evidence>
<feature type="domain" description="Carbohydrate kinase PfkB" evidence="7">
    <location>
        <begin position="13"/>
        <end position="296"/>
    </location>
</feature>
<organism evidence="8 9">
    <name type="scientific">Novosphingobium mangrovi</name>
    <name type="common">ex Huang et al. 2023</name>
    <dbReference type="NCBI Taxonomy" id="2976432"/>
    <lineage>
        <taxon>Bacteria</taxon>
        <taxon>Pseudomonadati</taxon>
        <taxon>Pseudomonadota</taxon>
        <taxon>Alphaproteobacteria</taxon>
        <taxon>Sphingomonadales</taxon>
        <taxon>Sphingomonadaceae</taxon>
        <taxon>Novosphingobium</taxon>
    </lineage>
</organism>
<evidence type="ECO:0000256" key="2">
    <source>
        <dbReference type="ARBA" id="ARBA00022679"/>
    </source>
</evidence>
<dbReference type="InterPro" id="IPR017583">
    <property type="entry name" value="Tagatose/fructose_Pkinase"/>
</dbReference>
<dbReference type="InterPro" id="IPR029056">
    <property type="entry name" value="Ribokinase-like"/>
</dbReference>
<sequence>MKTIATLTMNPTIDVSYEVESVFHTRKMRTRNERYAPGGGGINVARVFCRLGGTARCYYLSGGATSAALDGLVDLHQLVRTRIPIEHDTRIAAAVLERESGKEYRFTPPGPPVAAEEWQDCLDRLAEADCSHLVASGSLPPGVPSDFYARVVRIMQKRGIRTILDTSGDALKDGLAGGRVLLVKPSLGELRQLVGRDLESVEEIGAAATAIIDKGQAELIAVTMGHRGALLAWQDGTLHLPALPIEAKSAVGAGDSFLAAMVYALTVGQEPVDAFRYGMAAGSAAVLTPGTDLAFPEDIDRLFALVVGGRKMAPLRPQNS</sequence>
<dbReference type="SUPFAM" id="SSF53613">
    <property type="entry name" value="Ribokinase-like"/>
    <property type="match status" value="1"/>
</dbReference>
<dbReference type="InterPro" id="IPR011611">
    <property type="entry name" value="PfkB_dom"/>
</dbReference>
<comment type="similarity">
    <text evidence="1 6">Belongs to the carbohydrate kinase PfkB family.</text>
</comment>
<dbReference type="PANTHER" id="PTHR46566">
    <property type="entry name" value="1-PHOSPHOFRUCTOKINASE-RELATED"/>
    <property type="match status" value="1"/>
</dbReference>
<dbReference type="EMBL" id="JANZXA010000010">
    <property type="protein sequence ID" value="MCT2400918.1"/>
    <property type="molecule type" value="Genomic_DNA"/>
</dbReference>
<dbReference type="InterPro" id="IPR002173">
    <property type="entry name" value="Carboh/pur_kinase_PfkB_CS"/>
</dbReference>
<evidence type="ECO:0000256" key="4">
    <source>
        <dbReference type="ARBA" id="ARBA00022777"/>
    </source>
</evidence>
<dbReference type="CDD" id="cd01164">
    <property type="entry name" value="FruK_PfkB_like"/>
    <property type="match status" value="1"/>
</dbReference>
<evidence type="ECO:0000313" key="8">
    <source>
        <dbReference type="EMBL" id="MCT2400918.1"/>
    </source>
</evidence>